<dbReference type="GO" id="GO:0046427">
    <property type="term" value="P:positive regulation of receptor signaling pathway via JAK-STAT"/>
    <property type="evidence" value="ECO:0007669"/>
    <property type="project" value="TreeGrafter"/>
</dbReference>
<dbReference type="SUPFAM" id="SSF49265">
    <property type="entry name" value="Fibronectin type III"/>
    <property type="match status" value="1"/>
</dbReference>
<dbReference type="PANTHER" id="PTHR23037">
    <property type="entry name" value="CYTOKINE RECEPTOR"/>
    <property type="match status" value="1"/>
</dbReference>
<evidence type="ECO:0000256" key="9">
    <source>
        <dbReference type="SAM" id="Phobius"/>
    </source>
</evidence>
<evidence type="ECO:0000256" key="5">
    <source>
        <dbReference type="ARBA" id="ARBA00023136"/>
    </source>
</evidence>
<evidence type="ECO:0000256" key="3">
    <source>
        <dbReference type="ARBA" id="ARBA00022729"/>
    </source>
</evidence>
<keyword evidence="2 9" id="KW-0812">Transmembrane</keyword>
<evidence type="ECO:0000256" key="4">
    <source>
        <dbReference type="ARBA" id="ARBA00022989"/>
    </source>
</evidence>
<evidence type="ECO:0000256" key="7">
    <source>
        <dbReference type="ARBA" id="ARBA00023180"/>
    </source>
</evidence>
<proteinExistence type="predicted"/>
<dbReference type="PANTHER" id="PTHR23037:SF27">
    <property type="entry name" value="INTERLEUKIN-7 RECEPTOR SUBUNIT ALPHA"/>
    <property type="match status" value="1"/>
</dbReference>
<organism evidence="10 11">
    <name type="scientific">Atractosteus spatula</name>
    <name type="common">Alligator gar</name>
    <name type="synonym">Lepisosteus spatula</name>
    <dbReference type="NCBI Taxonomy" id="7917"/>
    <lineage>
        <taxon>Eukaryota</taxon>
        <taxon>Metazoa</taxon>
        <taxon>Chordata</taxon>
        <taxon>Craniata</taxon>
        <taxon>Vertebrata</taxon>
        <taxon>Euteleostomi</taxon>
        <taxon>Actinopterygii</taxon>
        <taxon>Neopterygii</taxon>
        <taxon>Holostei</taxon>
        <taxon>Semionotiformes</taxon>
        <taxon>Lepisosteidae</taxon>
        <taxon>Atractosteus</taxon>
    </lineage>
</organism>
<dbReference type="GO" id="GO:0004896">
    <property type="term" value="F:cytokine receptor activity"/>
    <property type="evidence" value="ECO:0007669"/>
    <property type="project" value="TreeGrafter"/>
</dbReference>
<dbReference type="CDD" id="cd00063">
    <property type="entry name" value="FN3"/>
    <property type="match status" value="1"/>
</dbReference>
<feature type="region of interest" description="Disordered" evidence="8">
    <location>
        <begin position="300"/>
        <end position="357"/>
    </location>
</feature>
<keyword evidence="6" id="KW-0675">Receptor</keyword>
<feature type="transmembrane region" description="Helical" evidence="9">
    <location>
        <begin position="216"/>
        <end position="237"/>
    </location>
</feature>
<keyword evidence="4 9" id="KW-1133">Transmembrane helix</keyword>
<keyword evidence="3" id="KW-0732">Signal</keyword>
<evidence type="ECO:0000313" key="10">
    <source>
        <dbReference type="EMBL" id="MBN3318175.1"/>
    </source>
</evidence>
<name>A0A8J7NTR9_ATRSP</name>
<keyword evidence="11" id="KW-1185">Reference proteome</keyword>
<evidence type="ECO:0000256" key="8">
    <source>
        <dbReference type="SAM" id="MobiDB-lite"/>
    </source>
</evidence>
<comment type="subcellular location">
    <subcellularLocation>
        <location evidence="1">Membrane</location>
        <topology evidence="1">Single-pass type I membrane protein</topology>
    </subcellularLocation>
</comment>
<feature type="non-terminal residue" evidence="10">
    <location>
        <position position="1"/>
    </location>
</feature>
<dbReference type="InterPro" id="IPR003961">
    <property type="entry name" value="FN3_dom"/>
</dbReference>
<dbReference type="InterPro" id="IPR036116">
    <property type="entry name" value="FN3_sf"/>
</dbReference>
<dbReference type="Gene3D" id="2.60.40.10">
    <property type="entry name" value="Immunoglobulins"/>
    <property type="match status" value="1"/>
</dbReference>
<dbReference type="GO" id="GO:0009897">
    <property type="term" value="C:external side of plasma membrane"/>
    <property type="evidence" value="ECO:0007669"/>
    <property type="project" value="TreeGrafter"/>
</dbReference>
<keyword evidence="5 9" id="KW-0472">Membrane</keyword>
<dbReference type="AlphaFoldDB" id="A0A8J7NTR9"/>
<keyword evidence="7" id="KW-0325">Glycoprotein</keyword>
<reference evidence="10" key="1">
    <citation type="journal article" date="2021" name="Cell">
        <title>Tracing the genetic footprints of vertebrate landing in non-teleost ray-finned fishes.</title>
        <authorList>
            <person name="Bi X."/>
            <person name="Wang K."/>
            <person name="Yang L."/>
            <person name="Pan H."/>
            <person name="Jiang H."/>
            <person name="Wei Q."/>
            <person name="Fang M."/>
            <person name="Yu H."/>
            <person name="Zhu C."/>
            <person name="Cai Y."/>
            <person name="He Y."/>
            <person name="Gan X."/>
            <person name="Zeng H."/>
            <person name="Yu D."/>
            <person name="Zhu Y."/>
            <person name="Jiang H."/>
            <person name="Qiu Q."/>
            <person name="Yang H."/>
            <person name="Zhang Y.E."/>
            <person name="Wang W."/>
            <person name="Zhu M."/>
            <person name="He S."/>
            <person name="Zhang G."/>
        </authorList>
    </citation>
    <scope>NUCLEOTIDE SEQUENCE</scope>
    <source>
        <strain evidence="10">Allg_001</strain>
    </source>
</reference>
<evidence type="ECO:0000256" key="2">
    <source>
        <dbReference type="ARBA" id="ARBA00022692"/>
    </source>
</evidence>
<comment type="caution">
    <text evidence="10">The sequence shown here is derived from an EMBL/GenBank/DDBJ whole genome shotgun (WGS) entry which is preliminary data.</text>
</comment>
<dbReference type="GO" id="GO:0030097">
    <property type="term" value="P:hemopoiesis"/>
    <property type="evidence" value="ECO:0007669"/>
    <property type="project" value="TreeGrafter"/>
</dbReference>
<gene>
    <name evidence="10" type="primary">Il7r</name>
    <name evidence="10" type="ORF">GTO95_0011169</name>
</gene>
<dbReference type="InterPro" id="IPR013783">
    <property type="entry name" value="Ig-like_fold"/>
</dbReference>
<feature type="non-terminal residue" evidence="10">
    <location>
        <position position="377"/>
    </location>
</feature>
<evidence type="ECO:0000256" key="6">
    <source>
        <dbReference type="ARBA" id="ARBA00023170"/>
    </source>
</evidence>
<dbReference type="Proteomes" id="UP000736164">
    <property type="component" value="Unassembled WGS sequence"/>
</dbReference>
<accession>A0A8J7NTR9</accession>
<dbReference type="EMBL" id="JAAWVO010038486">
    <property type="protein sequence ID" value="MBN3318175.1"/>
    <property type="molecule type" value="Genomic_DNA"/>
</dbReference>
<evidence type="ECO:0000313" key="11">
    <source>
        <dbReference type="Proteomes" id="UP000736164"/>
    </source>
</evidence>
<protein>
    <submittedName>
        <fullName evidence="10">IL7RA protein</fullName>
    </submittedName>
</protein>
<sequence>MSPETEGLRCSFKDSLDDFVNCTSHMTMAQNTLTCHLDESIAADVKRIRLCDSLKHNCMKLSNRTEDGKTFHYMNLNPISVYNICITLKSKMKLCDHIKLKEIIKPFPPWIANATFVKSINAAEIRIETQYASDYLDQKLVFQVEIRGNGTVQKTDILYQSLRVEGKYLQPNTLYHVRARAKPQGDYFQGVWSDWSDPVAFRTTKLEIPEKGGPNILLYILIIAMVVLLVITIIVVVQWSTEIKASIWPSIPNPKNTLGHMYKKPGKDPVTSFNPEVFRDLPIHSVDALEVRVVDESLLLPPGPQDLPPGRERSPRLTLAGSSCPPGEAQPMLVSRESGQERSQACPATRTPGECVSVPTSRRDEAYVTMSSFNKNQ</sequence>
<evidence type="ECO:0000256" key="1">
    <source>
        <dbReference type="ARBA" id="ARBA00004479"/>
    </source>
</evidence>